<organism evidence="3 4">
    <name type="scientific">Knipowitschia caucasica</name>
    <name type="common">Caucasian dwarf goby</name>
    <name type="synonym">Pomatoschistus caucasicus</name>
    <dbReference type="NCBI Taxonomy" id="637954"/>
    <lineage>
        <taxon>Eukaryota</taxon>
        <taxon>Metazoa</taxon>
        <taxon>Chordata</taxon>
        <taxon>Craniata</taxon>
        <taxon>Vertebrata</taxon>
        <taxon>Euteleostomi</taxon>
        <taxon>Actinopterygii</taxon>
        <taxon>Neopterygii</taxon>
        <taxon>Teleostei</taxon>
        <taxon>Neoteleostei</taxon>
        <taxon>Acanthomorphata</taxon>
        <taxon>Gobiaria</taxon>
        <taxon>Gobiiformes</taxon>
        <taxon>Gobioidei</taxon>
        <taxon>Gobiidae</taxon>
        <taxon>Gobiinae</taxon>
        <taxon>Knipowitschia</taxon>
    </lineage>
</organism>
<feature type="transmembrane region" description="Helical" evidence="2">
    <location>
        <begin position="15"/>
        <end position="42"/>
    </location>
</feature>
<dbReference type="InterPro" id="IPR036259">
    <property type="entry name" value="MFS_trans_sf"/>
</dbReference>
<protein>
    <recommendedName>
        <fullName evidence="5">Major facilitator superfamily (MFS) profile domain-containing protein</fullName>
    </recommendedName>
</protein>
<keyword evidence="2" id="KW-1133">Transmembrane helix</keyword>
<dbReference type="AlphaFoldDB" id="A0AAV2KUK9"/>
<feature type="transmembrane region" description="Helical" evidence="2">
    <location>
        <begin position="54"/>
        <end position="74"/>
    </location>
</feature>
<feature type="transmembrane region" description="Helical" evidence="2">
    <location>
        <begin position="287"/>
        <end position="309"/>
    </location>
</feature>
<dbReference type="Gene3D" id="1.20.1250.20">
    <property type="entry name" value="MFS general substrate transporter like domains"/>
    <property type="match status" value="2"/>
</dbReference>
<dbReference type="SUPFAM" id="SSF103473">
    <property type="entry name" value="MFS general substrate transporter"/>
    <property type="match status" value="1"/>
</dbReference>
<feature type="transmembrane region" description="Helical" evidence="2">
    <location>
        <begin position="354"/>
        <end position="378"/>
    </location>
</feature>
<dbReference type="GO" id="GO:0016020">
    <property type="term" value="C:membrane"/>
    <property type="evidence" value="ECO:0007669"/>
    <property type="project" value="UniProtKB-SubCell"/>
</dbReference>
<proteinExistence type="predicted"/>
<evidence type="ECO:0000313" key="3">
    <source>
        <dbReference type="EMBL" id="CAL1590907.1"/>
    </source>
</evidence>
<dbReference type="Pfam" id="PF07690">
    <property type="entry name" value="MFS_1"/>
    <property type="match status" value="1"/>
</dbReference>
<name>A0AAV2KUK9_KNICA</name>
<dbReference type="GO" id="GO:0008028">
    <property type="term" value="F:monocarboxylic acid transmembrane transporter activity"/>
    <property type="evidence" value="ECO:0007669"/>
    <property type="project" value="TreeGrafter"/>
</dbReference>
<feature type="transmembrane region" description="Helical" evidence="2">
    <location>
        <begin position="321"/>
        <end position="342"/>
    </location>
</feature>
<accession>A0AAV2KUK9</accession>
<dbReference type="PANTHER" id="PTHR11360:SF19">
    <property type="entry name" value="MONOCARBOXYLATE TRANSPORTER 13"/>
    <property type="match status" value="1"/>
</dbReference>
<dbReference type="InterPro" id="IPR050327">
    <property type="entry name" value="Proton-linked_MCT"/>
</dbReference>
<feature type="transmembrane region" description="Helical" evidence="2">
    <location>
        <begin position="107"/>
        <end position="130"/>
    </location>
</feature>
<evidence type="ECO:0000313" key="4">
    <source>
        <dbReference type="Proteomes" id="UP001497482"/>
    </source>
</evidence>
<evidence type="ECO:0000256" key="2">
    <source>
        <dbReference type="SAM" id="Phobius"/>
    </source>
</evidence>
<keyword evidence="4" id="KW-1185">Reference proteome</keyword>
<dbReference type="EMBL" id="OZ035841">
    <property type="protein sequence ID" value="CAL1590907.1"/>
    <property type="molecule type" value="Genomic_DNA"/>
</dbReference>
<dbReference type="PANTHER" id="PTHR11360">
    <property type="entry name" value="MONOCARBOXYLATE TRANSPORTER"/>
    <property type="match status" value="1"/>
</dbReference>
<sequence>MTQKQPTVEGPDGGWGWVLVAALFVCNSMVFGLMRIFGIFFVEFVHYFDESAQAISWISSIGLAVQQCFSPLGAALGNAYGARVVVMVGGFLSGLGLILASQATSVYHLYLTMGVISGFGWSLVFTPMMATVMAHFTRRRTLALGGLSLNIIPCGALIMPQKHSVTTEKTERKASQSVLKRLSSYLELSVLLERPFFTFVLCLSLMNVGYFVPYFHLVAHSRQVGFSEYQAAFAVSASGGSDIVGRIASGWFSDLGHFRLLHLQCFWTMLCGLSIVLLPVSTLSGSYPALVCVSILYGFFSGASTAVIFSAMPHIVGVGRVMGALGLLQMIESGAGLFGTPLSGFLRDITGDFIASFAVAGSFLILACLILTTLPHFFSCTDPPPPNKQPSEQQAIAESH</sequence>
<keyword evidence="2" id="KW-0812">Transmembrane</keyword>
<keyword evidence="2" id="KW-0472">Membrane</keyword>
<feature type="transmembrane region" description="Helical" evidence="2">
    <location>
        <begin position="80"/>
        <end position="100"/>
    </location>
</feature>
<dbReference type="InterPro" id="IPR011701">
    <property type="entry name" value="MFS"/>
</dbReference>
<dbReference type="Proteomes" id="UP001497482">
    <property type="component" value="Chromosome 19"/>
</dbReference>
<evidence type="ECO:0000256" key="1">
    <source>
        <dbReference type="ARBA" id="ARBA00004141"/>
    </source>
</evidence>
<comment type="subcellular location">
    <subcellularLocation>
        <location evidence="1">Membrane</location>
        <topology evidence="1">Multi-pass membrane protein</topology>
    </subcellularLocation>
</comment>
<reference evidence="3 4" key="1">
    <citation type="submission" date="2024-04" db="EMBL/GenBank/DDBJ databases">
        <authorList>
            <person name="Waldvogel A.-M."/>
            <person name="Schoenle A."/>
        </authorList>
    </citation>
    <scope>NUCLEOTIDE SEQUENCE [LARGE SCALE GENOMIC DNA]</scope>
</reference>
<gene>
    <name evidence="3" type="ORF">KC01_LOCUS20347</name>
</gene>
<evidence type="ECO:0008006" key="5">
    <source>
        <dbReference type="Google" id="ProtNLM"/>
    </source>
</evidence>
<feature type="transmembrane region" description="Helical" evidence="2">
    <location>
        <begin position="196"/>
        <end position="217"/>
    </location>
</feature>
<feature type="transmembrane region" description="Helical" evidence="2">
    <location>
        <begin position="260"/>
        <end position="281"/>
    </location>
</feature>